<name>A0A7H1M8L4_9NEIS</name>
<organism evidence="1 2">
    <name type="scientific">Neisseria musculi</name>
    <dbReference type="NCBI Taxonomy" id="1815583"/>
    <lineage>
        <taxon>Bacteria</taxon>
        <taxon>Pseudomonadati</taxon>
        <taxon>Pseudomonadota</taxon>
        <taxon>Betaproteobacteria</taxon>
        <taxon>Neisseriales</taxon>
        <taxon>Neisseriaceae</taxon>
        <taxon>Neisseria</taxon>
    </lineage>
</organism>
<dbReference type="RefSeq" id="WP_187001329.1">
    <property type="nucleotide sequence ID" value="NZ_CP060414.2"/>
</dbReference>
<dbReference type="KEGG" id="nmus:H7A79_1047"/>
<proteinExistence type="predicted"/>
<accession>A0A7H1M8L4</accession>
<keyword evidence="2" id="KW-1185">Reference proteome</keyword>
<dbReference type="AlphaFoldDB" id="A0A7H1M8L4"/>
<dbReference type="EMBL" id="CP060414">
    <property type="protein sequence ID" value="QNT57979.1"/>
    <property type="molecule type" value="Genomic_DNA"/>
</dbReference>
<reference evidence="1" key="1">
    <citation type="submission" date="2024-06" db="EMBL/GenBank/DDBJ databases">
        <title>Complete Genome Sequence of mouse commensal type strain Neisseria musculi.</title>
        <authorList>
            <person name="Thapa E."/>
            <person name="Aluvathingal J."/>
            <person name="Nadendla S."/>
            <person name="Mehta A."/>
            <person name="Tettelin H."/>
            <person name="Weyand N.J."/>
        </authorList>
    </citation>
    <scope>NUCLEOTIDE SEQUENCE</scope>
    <source>
        <strain evidence="1">NW831</strain>
    </source>
</reference>
<gene>
    <name evidence="1" type="ORF">H7A79_1047</name>
</gene>
<sequence length="182" mass="20093">MFSFPRIIKLSESTRTEPLRVCSAPATLPQSGKKTSWVTITRVGSFTDPRYGRFEITAPMLLSMVKNFEDGVVGQDVFLDVNHNPGDGSAAKILKLSVEGNRLLGLVEWTDFGLKAVKERGFTYLSAEYHDNWQDNEAGLFHGATLLGAGLTVRPVIKRLDPVTLSCEADGSTLFCRNWPTI</sequence>
<protein>
    <submittedName>
        <fullName evidence="1">Uncharacterized protein</fullName>
    </submittedName>
</protein>
<evidence type="ECO:0000313" key="1">
    <source>
        <dbReference type="EMBL" id="QNT57979.1"/>
    </source>
</evidence>
<evidence type="ECO:0000313" key="2">
    <source>
        <dbReference type="Proteomes" id="UP000516412"/>
    </source>
</evidence>
<dbReference type="Proteomes" id="UP000516412">
    <property type="component" value="Chromosome"/>
</dbReference>